<feature type="compositionally biased region" description="Basic and acidic residues" evidence="1">
    <location>
        <begin position="1508"/>
        <end position="1518"/>
    </location>
</feature>
<feature type="region of interest" description="Disordered" evidence="1">
    <location>
        <begin position="456"/>
        <end position="477"/>
    </location>
</feature>
<feature type="compositionally biased region" description="Low complexity" evidence="1">
    <location>
        <begin position="346"/>
        <end position="357"/>
    </location>
</feature>
<organism evidence="2 3">
    <name type="scientific">Pseudocercospora eumusae</name>
    <dbReference type="NCBI Taxonomy" id="321146"/>
    <lineage>
        <taxon>Eukaryota</taxon>
        <taxon>Fungi</taxon>
        <taxon>Dikarya</taxon>
        <taxon>Ascomycota</taxon>
        <taxon>Pezizomycotina</taxon>
        <taxon>Dothideomycetes</taxon>
        <taxon>Dothideomycetidae</taxon>
        <taxon>Mycosphaerellales</taxon>
        <taxon>Mycosphaerellaceae</taxon>
        <taxon>Pseudocercospora</taxon>
    </lineage>
</organism>
<feature type="region of interest" description="Disordered" evidence="1">
    <location>
        <begin position="1471"/>
        <end position="1605"/>
    </location>
</feature>
<evidence type="ECO:0000256" key="1">
    <source>
        <dbReference type="SAM" id="MobiDB-lite"/>
    </source>
</evidence>
<feature type="compositionally biased region" description="Low complexity" evidence="1">
    <location>
        <begin position="1066"/>
        <end position="1080"/>
    </location>
</feature>
<feature type="compositionally biased region" description="Basic and acidic residues" evidence="1">
    <location>
        <begin position="729"/>
        <end position="743"/>
    </location>
</feature>
<feature type="compositionally biased region" description="Polar residues" evidence="1">
    <location>
        <begin position="362"/>
        <end position="371"/>
    </location>
</feature>
<protein>
    <submittedName>
        <fullName evidence="2">Uncharacterized protein</fullName>
    </submittedName>
</protein>
<feature type="compositionally biased region" description="Pro residues" evidence="1">
    <location>
        <begin position="881"/>
        <end position="890"/>
    </location>
</feature>
<dbReference type="EMBL" id="LFZN01000048">
    <property type="protein sequence ID" value="KXT01917.1"/>
    <property type="molecule type" value="Genomic_DNA"/>
</dbReference>
<proteinExistence type="predicted"/>
<evidence type="ECO:0000313" key="3">
    <source>
        <dbReference type="Proteomes" id="UP000070133"/>
    </source>
</evidence>
<comment type="caution">
    <text evidence="2">The sequence shown here is derived from an EMBL/GenBank/DDBJ whole genome shotgun (WGS) entry which is preliminary data.</text>
</comment>
<dbReference type="GO" id="GO:0046982">
    <property type="term" value="F:protein heterodimerization activity"/>
    <property type="evidence" value="ECO:0007669"/>
    <property type="project" value="InterPro"/>
</dbReference>
<keyword evidence="3" id="KW-1185">Reference proteome</keyword>
<feature type="compositionally biased region" description="Basic and acidic residues" evidence="1">
    <location>
        <begin position="694"/>
        <end position="709"/>
    </location>
</feature>
<dbReference type="InterPro" id="IPR009072">
    <property type="entry name" value="Histone-fold"/>
</dbReference>
<accession>A0A139HHP1</accession>
<feature type="region of interest" description="Disordered" evidence="1">
    <location>
        <begin position="687"/>
        <end position="1234"/>
    </location>
</feature>
<feature type="compositionally biased region" description="Polar residues" evidence="1">
    <location>
        <begin position="1424"/>
        <end position="1436"/>
    </location>
</feature>
<feature type="compositionally biased region" description="Low complexity" evidence="1">
    <location>
        <begin position="1195"/>
        <end position="1215"/>
    </location>
</feature>
<feature type="compositionally biased region" description="Polar residues" evidence="1">
    <location>
        <begin position="959"/>
        <end position="986"/>
    </location>
</feature>
<dbReference type="Proteomes" id="UP000070133">
    <property type="component" value="Unassembled WGS sequence"/>
</dbReference>
<feature type="compositionally biased region" description="Basic and acidic residues" evidence="1">
    <location>
        <begin position="811"/>
        <end position="825"/>
    </location>
</feature>
<dbReference type="STRING" id="321146.A0A139HHP1"/>
<dbReference type="OrthoDB" id="5382203at2759"/>
<name>A0A139HHP1_9PEZI</name>
<feature type="compositionally biased region" description="Polar residues" evidence="1">
    <location>
        <begin position="748"/>
        <end position="759"/>
    </location>
</feature>
<gene>
    <name evidence="2" type="ORF">AC578_2555</name>
</gene>
<feature type="compositionally biased region" description="Polar residues" evidence="1">
    <location>
        <begin position="918"/>
        <end position="936"/>
    </location>
</feature>
<feature type="region of interest" description="Disordered" evidence="1">
    <location>
        <begin position="345"/>
        <end position="416"/>
    </location>
</feature>
<feature type="compositionally biased region" description="Polar residues" evidence="1">
    <location>
        <begin position="578"/>
        <end position="591"/>
    </location>
</feature>
<reference evidence="2 3" key="1">
    <citation type="submission" date="2015-07" db="EMBL/GenBank/DDBJ databases">
        <title>Comparative genomics of the Sigatoka disease complex on banana suggests a link between parallel evolutionary changes in Pseudocercospora fijiensis and Pseudocercospora eumusae and increased virulence on the banana host.</title>
        <authorList>
            <person name="Chang T.-C."/>
            <person name="Salvucci A."/>
            <person name="Crous P.W."/>
            <person name="Stergiopoulos I."/>
        </authorList>
    </citation>
    <scope>NUCLEOTIDE SEQUENCE [LARGE SCALE GENOMIC DNA]</scope>
    <source>
        <strain evidence="2 3">CBS 114824</strain>
    </source>
</reference>
<sequence>MANLYPSSRAETPVSPLLQTDFPLPPSSHSSVQLQRLSNRSDAFNIAHAPLFTSPGRNMSRSPSISSYSNTSAAWAKEPATPTNVHPPPAYIAPFGASQVVSETKRRFSDDERDGANAGSARSNRDDMQFSPAALALVNAFLDQLLYSMLATAKSTTLTALRPAVVEVLKSRLASDAISSAEEELAELLAGGEEEEEEMNQRQSVAERQRRWDTELVWKRTRLRVMVYIRLGEMEDDDEERYVREDELFHGGDRRFSHSTGLVSWAAAIFLTSVLEYVAEQVLQVAGQAADSRAQRQSRSLRVTMSASGMVTPVDGVTVEDYDMEKVALNSTLGRLWRTWRKSLRNNSLGSNNNNGLPPTPTHTTSNNFSRRLSRDHFGGPVMSPRRSSFGNGPESVSAVDDSRPASTSVDDRDGLENGVEELPEAQYPEHVLAANIPLPMEGDEKRDVDEIEVPGLARDPDEAEGSGSKTSVEPMHLRRKSLTGSAPLSFLASIVQSNADADASNSAVSEMTPAQTALMRRQRSHSIPVSFAPLAYPARHASVAVLAGVETVAATEAETDADPKELPEAIEKESQKEQATTWEPAQSQDKGQSELPASDEYPLDFSALLGTAAANLTTAAAAAIAMMYGTSPQASAGYKRFGGAAAGTAAAAAAAVALVYGDSLRAKPSEQIAENAVAGAAVEKSAAEAVDTPIEKQPERTLTDKKSMVDLIKSGQLEPPPEADDDHIEERDNQKQLVDKKRLSIPPANQRTSWNAERTVSAEKLSPVEPEFSRDSPTAKAARSPKISQESFALDDGSEMQQPIARPRHLARDFESRYAADRPGDIGIAKTSDTAVSTGELPQEEPHHARDGFTNPAPKRRSRIILTSEEQPALARQDSPPSPLEPPEPQLGATTPASFLAKRSLTPKALPLEKVKTQTVTSEQGKSPVQPSSARTGPPAGLTVSTSHTPVPEKTPSPWRQSFSAAVKESTSWTPHSKKSASVSEPASALPVQEHPVVLKMGSNKRDSRYKEDSDKNPLTSASIKGPEDFEMFVQGGDTVKYTLTPESVRGDPSSTEAVPRTKASSSRSTDKTPSSPKKQVPVPAIPIEDTRTGRSQASKQATAAADDNEGASSKREKRRSISRPPVRNTSVHRKSGLMAREPQVLTESTRDFADFIRSTGPSKEPDIRPLVSNRSSISLHSLGRAPSIHTPRSHSPAASTRSTTRTVTQAADAPPVPPMPAPASIDKSKNVNMQPRNAQINNADGTSELIDFIRTGPNGATASAASDQRQHRISRTVAPFRTTMDSDQLQEWGDRIAVQPDLKLNTNIPVSSIAPSVRSASSAKSSNRASANSRSALLQNGSTNTTTDNTHPAYADHPPRLTSAVPKTVQSSGDAVPKQRFRNKDPYAIDLSDEEDEDLLTALPRNRRQEESLIDFLRNSEPPETNNPRANANGIKSQNASAAIPPRRGNSQAATGGLKTFGADAVSMGRGGSATARDGPQVPPKPNAQRNGTTAIAVGPITNPRPKLEARNDGPKSARIGGTTDLADFLRSSGPPKPPAKPVDRGDPLRGAGMQMPSSNNMKRHTSKASISASTSSKRSLGGFFSSVFGSRRKQQSAGYLDM</sequence>
<feature type="compositionally biased region" description="Polar residues" evidence="1">
    <location>
        <begin position="1339"/>
        <end position="1352"/>
    </location>
</feature>
<feature type="region of interest" description="Disordered" evidence="1">
    <location>
        <begin position="103"/>
        <end position="126"/>
    </location>
</feature>
<evidence type="ECO:0000313" key="2">
    <source>
        <dbReference type="EMBL" id="KXT01917.1"/>
    </source>
</evidence>
<feature type="compositionally biased region" description="Low complexity" evidence="1">
    <location>
        <begin position="1570"/>
        <end position="1592"/>
    </location>
</feature>
<feature type="compositionally biased region" description="Basic and acidic residues" evidence="1">
    <location>
        <begin position="1005"/>
        <end position="1017"/>
    </location>
</feature>
<feature type="region of interest" description="Disordered" evidence="1">
    <location>
        <begin position="1417"/>
        <end position="1436"/>
    </location>
</feature>
<dbReference type="Gene3D" id="1.10.20.10">
    <property type="entry name" value="Histone, subunit A"/>
    <property type="match status" value="1"/>
</dbReference>
<feature type="compositionally biased region" description="Low complexity" evidence="1">
    <location>
        <begin position="1317"/>
        <end position="1338"/>
    </location>
</feature>
<feature type="region of interest" description="Disordered" evidence="1">
    <location>
        <begin position="572"/>
        <end position="599"/>
    </location>
</feature>
<feature type="region of interest" description="Disordered" evidence="1">
    <location>
        <begin position="1317"/>
        <end position="1397"/>
    </location>
</feature>